<gene>
    <name evidence="3" type="ORF">F0145_16420</name>
</gene>
<dbReference type="AlphaFoldDB" id="A0A5M6D826"/>
<proteinExistence type="predicted"/>
<evidence type="ECO:0000313" key="4">
    <source>
        <dbReference type="Proteomes" id="UP000323426"/>
    </source>
</evidence>
<dbReference type="EMBL" id="VWSF01000013">
    <property type="protein sequence ID" value="KAA5543503.1"/>
    <property type="molecule type" value="Genomic_DNA"/>
</dbReference>
<dbReference type="RefSeq" id="WP_150089889.1">
    <property type="nucleotide sequence ID" value="NZ_VWSF01000013.1"/>
</dbReference>
<dbReference type="PANTHER" id="PTHR36919:SF2">
    <property type="entry name" value="BLL6627 PROTEIN"/>
    <property type="match status" value="1"/>
</dbReference>
<keyword evidence="4" id="KW-1185">Reference proteome</keyword>
<name>A0A5M6D826_9BACT</name>
<protein>
    <submittedName>
        <fullName evidence="3">DUF2147 domain-containing protein</fullName>
    </submittedName>
</protein>
<dbReference type="InterPro" id="IPR019223">
    <property type="entry name" value="DUF2147"/>
</dbReference>
<dbReference type="Pfam" id="PF09917">
    <property type="entry name" value="DUF2147"/>
    <property type="match status" value="1"/>
</dbReference>
<dbReference type="Proteomes" id="UP000323426">
    <property type="component" value="Unassembled WGS sequence"/>
</dbReference>
<comment type="caution">
    <text evidence="3">The sequence shown here is derived from an EMBL/GenBank/DDBJ whole genome shotgun (WGS) entry which is preliminary data.</text>
</comment>
<organism evidence="3 4">
    <name type="scientific">Adhaeribacter rhizoryzae</name>
    <dbReference type="NCBI Taxonomy" id="2607907"/>
    <lineage>
        <taxon>Bacteria</taxon>
        <taxon>Pseudomonadati</taxon>
        <taxon>Bacteroidota</taxon>
        <taxon>Cytophagia</taxon>
        <taxon>Cytophagales</taxon>
        <taxon>Hymenobacteraceae</taxon>
        <taxon>Adhaeribacter</taxon>
    </lineage>
</organism>
<evidence type="ECO:0000313" key="3">
    <source>
        <dbReference type="EMBL" id="KAA5543503.1"/>
    </source>
</evidence>
<reference evidence="3 4" key="1">
    <citation type="submission" date="2019-09" db="EMBL/GenBank/DDBJ databases">
        <title>Genome sequence and assembly of Adhaeribacter sp.</title>
        <authorList>
            <person name="Chhetri G."/>
        </authorList>
    </citation>
    <scope>NUCLEOTIDE SEQUENCE [LARGE SCALE GENOMIC DNA]</scope>
    <source>
        <strain evidence="3 4">DK36</strain>
    </source>
</reference>
<feature type="chain" id="PRO_5024396746" evidence="1">
    <location>
        <begin position="20"/>
        <end position="144"/>
    </location>
</feature>
<feature type="domain" description="DUF2147" evidence="2">
    <location>
        <begin position="28"/>
        <end position="142"/>
    </location>
</feature>
<evidence type="ECO:0000256" key="1">
    <source>
        <dbReference type="SAM" id="SignalP"/>
    </source>
</evidence>
<sequence>MKLIASFICFLLVFLSVQAQQNNEPALGIWTNANKEARFQIYKCGEKLCGKIIWLKEPLLQGKPKVDSKNPDETKRSQPILGMVFLKNFGYVGGNKWDNGSIYDPQSGKTYSCYMKILDKDKLEVKGYIGIALVGRSQIWTRVE</sequence>
<keyword evidence="1" id="KW-0732">Signal</keyword>
<dbReference type="PANTHER" id="PTHR36919">
    <property type="entry name" value="BLR1215 PROTEIN"/>
    <property type="match status" value="1"/>
</dbReference>
<dbReference type="Gene3D" id="2.40.128.520">
    <property type="match status" value="1"/>
</dbReference>
<evidence type="ECO:0000259" key="2">
    <source>
        <dbReference type="Pfam" id="PF09917"/>
    </source>
</evidence>
<accession>A0A5M6D826</accession>
<feature type="signal peptide" evidence="1">
    <location>
        <begin position="1"/>
        <end position="19"/>
    </location>
</feature>